<accession>A0A9D1T635</accession>
<dbReference type="AlphaFoldDB" id="A0A9D1T635"/>
<dbReference type="Pfam" id="PF17125">
    <property type="entry name" value="Methyltr_RsmF_N"/>
    <property type="match status" value="1"/>
</dbReference>
<name>A0A9D1T635_9FIRM</name>
<dbReference type="Gene3D" id="3.30.70.1170">
    <property type="entry name" value="Sun protein, domain 3"/>
    <property type="match status" value="1"/>
</dbReference>
<feature type="non-terminal residue" evidence="2">
    <location>
        <position position="92"/>
    </location>
</feature>
<dbReference type="InterPro" id="IPR029063">
    <property type="entry name" value="SAM-dependent_MTases_sf"/>
</dbReference>
<dbReference type="InterPro" id="IPR031341">
    <property type="entry name" value="Methyltr_RsmF_N"/>
</dbReference>
<dbReference type="Proteomes" id="UP000886723">
    <property type="component" value="Unassembled WGS sequence"/>
</dbReference>
<organism evidence="2 3">
    <name type="scientific">Candidatus Pullilachnospira stercoravium</name>
    <dbReference type="NCBI Taxonomy" id="2840913"/>
    <lineage>
        <taxon>Bacteria</taxon>
        <taxon>Bacillati</taxon>
        <taxon>Bacillota</taxon>
        <taxon>Clostridia</taxon>
        <taxon>Lachnospirales</taxon>
        <taxon>Lachnospiraceae</taxon>
        <taxon>Lachnospiraceae incertae sedis</taxon>
        <taxon>Candidatus Pullilachnospira</taxon>
    </lineage>
</organism>
<keyword evidence="2" id="KW-0808">Transferase</keyword>
<dbReference type="GO" id="GO:0008168">
    <property type="term" value="F:methyltransferase activity"/>
    <property type="evidence" value="ECO:0007669"/>
    <property type="project" value="UniProtKB-KW"/>
</dbReference>
<gene>
    <name evidence="2" type="ORF">IAA63_04755</name>
</gene>
<comment type="caution">
    <text evidence="2">The sequence shown here is derived from an EMBL/GenBank/DDBJ whole genome shotgun (WGS) entry which is preliminary data.</text>
</comment>
<dbReference type="SUPFAM" id="SSF53335">
    <property type="entry name" value="S-adenosyl-L-methionine-dependent methyltransferases"/>
    <property type="match status" value="1"/>
</dbReference>
<keyword evidence="2" id="KW-0489">Methyltransferase</keyword>
<reference evidence="2" key="2">
    <citation type="journal article" date="2021" name="PeerJ">
        <title>Extensive microbial diversity within the chicken gut microbiome revealed by metagenomics and culture.</title>
        <authorList>
            <person name="Gilroy R."/>
            <person name="Ravi A."/>
            <person name="Getino M."/>
            <person name="Pursley I."/>
            <person name="Horton D.L."/>
            <person name="Alikhan N.F."/>
            <person name="Baker D."/>
            <person name="Gharbi K."/>
            <person name="Hall N."/>
            <person name="Watson M."/>
            <person name="Adriaenssens E.M."/>
            <person name="Foster-Nyarko E."/>
            <person name="Jarju S."/>
            <person name="Secka A."/>
            <person name="Antonio M."/>
            <person name="Oren A."/>
            <person name="Chaudhuri R.R."/>
            <person name="La Ragione R."/>
            <person name="Hildebrand F."/>
            <person name="Pallen M.J."/>
        </authorList>
    </citation>
    <scope>NUCLEOTIDE SEQUENCE</scope>
    <source>
        <strain evidence="2">ChiBcec2-4451</strain>
    </source>
</reference>
<reference evidence="2" key="1">
    <citation type="submission" date="2020-10" db="EMBL/GenBank/DDBJ databases">
        <authorList>
            <person name="Gilroy R."/>
        </authorList>
    </citation>
    <scope>NUCLEOTIDE SEQUENCE</scope>
    <source>
        <strain evidence="2">ChiBcec2-4451</strain>
    </source>
</reference>
<evidence type="ECO:0000313" key="2">
    <source>
        <dbReference type="EMBL" id="HIV12434.1"/>
    </source>
</evidence>
<dbReference type="EMBL" id="DVON01000100">
    <property type="protein sequence ID" value="HIV12434.1"/>
    <property type="molecule type" value="Genomic_DNA"/>
</dbReference>
<sequence length="92" mass="10674">MRLELPEEFASRMKEMLGEEYDAFLESYQLPRSYGLRVNTGKITGEVLREQAPFALRQIPWVKEGYFYGEGDSPARHPYYAAGLYYLQEPSA</sequence>
<evidence type="ECO:0000259" key="1">
    <source>
        <dbReference type="Pfam" id="PF17125"/>
    </source>
</evidence>
<feature type="domain" description="Ribosomal RNA small subunit methyltransferase F N-terminal" evidence="1">
    <location>
        <begin position="5"/>
        <end position="90"/>
    </location>
</feature>
<proteinExistence type="predicted"/>
<protein>
    <submittedName>
        <fullName evidence="2">SAM-dependent methyltransferase</fullName>
    </submittedName>
</protein>
<dbReference type="GO" id="GO:0032259">
    <property type="term" value="P:methylation"/>
    <property type="evidence" value="ECO:0007669"/>
    <property type="project" value="UniProtKB-KW"/>
</dbReference>
<evidence type="ECO:0000313" key="3">
    <source>
        <dbReference type="Proteomes" id="UP000886723"/>
    </source>
</evidence>